<feature type="transmembrane region" description="Helical" evidence="9">
    <location>
        <begin position="95"/>
        <end position="117"/>
    </location>
</feature>
<evidence type="ECO:0000256" key="8">
    <source>
        <dbReference type="RuleBase" id="RU000477"/>
    </source>
</evidence>
<dbReference type="Proteomes" id="UP001652621">
    <property type="component" value="Unplaced"/>
</dbReference>
<evidence type="ECO:0000256" key="7">
    <source>
        <dbReference type="ARBA" id="ARBA00023136"/>
    </source>
</evidence>
<accession>A0A1I8N233</accession>
<dbReference type="AlphaFoldDB" id="A0A1I8N233"/>
<feature type="transmembrane region" description="Helical" evidence="9">
    <location>
        <begin position="54"/>
        <end position="74"/>
    </location>
</feature>
<dbReference type="CDD" id="cd00333">
    <property type="entry name" value="MIP"/>
    <property type="match status" value="1"/>
</dbReference>
<dbReference type="PANTHER" id="PTHR19139">
    <property type="entry name" value="AQUAPORIN TRANSPORTER"/>
    <property type="match status" value="1"/>
</dbReference>
<comment type="similarity">
    <text evidence="2 8">Belongs to the MIP/aquaporin (TC 1.A.8) family.</text>
</comment>
<feature type="transmembrane region" description="Helical" evidence="9">
    <location>
        <begin position="167"/>
        <end position="187"/>
    </location>
</feature>
<dbReference type="InterPro" id="IPR000425">
    <property type="entry name" value="MIP"/>
</dbReference>
<dbReference type="GO" id="GO:0015267">
    <property type="term" value="F:channel activity"/>
    <property type="evidence" value="ECO:0007669"/>
    <property type="project" value="InterPro"/>
</dbReference>
<proteinExistence type="inferred from homology"/>
<keyword evidence="6 9" id="KW-1133">Transmembrane helix</keyword>
<evidence type="ECO:0000256" key="3">
    <source>
        <dbReference type="ARBA" id="ARBA00022448"/>
    </source>
</evidence>
<feature type="transmembrane region" description="Helical" evidence="9">
    <location>
        <begin position="21"/>
        <end position="42"/>
    </location>
</feature>
<protein>
    <submittedName>
        <fullName evidence="12">Aquaporin</fullName>
    </submittedName>
</protein>
<dbReference type="FunFam" id="1.20.1080.10:FF:000023">
    <property type="entry name" value="Prip, isoform A"/>
    <property type="match status" value="1"/>
</dbReference>
<dbReference type="RefSeq" id="XP_005183592.1">
    <property type="nucleotide sequence ID" value="XM_005183535.3"/>
</dbReference>
<comment type="subcellular location">
    <subcellularLocation>
        <location evidence="1">Cell membrane</location>
        <topology evidence="1">Multi-pass membrane protein</topology>
    </subcellularLocation>
</comment>
<dbReference type="PANTHER" id="PTHR19139:SF199">
    <property type="entry name" value="MIP17260P"/>
    <property type="match status" value="1"/>
</dbReference>
<dbReference type="PRINTS" id="PR00783">
    <property type="entry name" value="MINTRINSICP"/>
</dbReference>
<dbReference type="EnsemblMetazoa" id="MDOA010740-RA">
    <property type="protein sequence ID" value="MDOA010740-PA"/>
    <property type="gene ID" value="MDOA010740"/>
</dbReference>
<name>A0A1I8N233_MUSDO</name>
<dbReference type="GO" id="GO:0005886">
    <property type="term" value="C:plasma membrane"/>
    <property type="evidence" value="ECO:0007669"/>
    <property type="project" value="UniProtKB-SubCell"/>
</dbReference>
<reference evidence="12" key="2">
    <citation type="submission" date="2025-04" db="UniProtKB">
        <authorList>
            <consortium name="RefSeq"/>
        </authorList>
    </citation>
    <scope>IDENTIFICATION</scope>
    <source>
        <strain evidence="12">Aabys</strain>
    </source>
</reference>
<dbReference type="OrthoDB" id="3222at2759"/>
<evidence type="ECO:0000256" key="1">
    <source>
        <dbReference type="ARBA" id="ARBA00004651"/>
    </source>
</evidence>
<keyword evidence="4" id="KW-1003">Cell membrane</keyword>
<dbReference type="SUPFAM" id="SSF81338">
    <property type="entry name" value="Aquaporin-like"/>
    <property type="match status" value="1"/>
</dbReference>
<dbReference type="InterPro" id="IPR034294">
    <property type="entry name" value="Aquaporin_transptr"/>
</dbReference>
<evidence type="ECO:0000256" key="6">
    <source>
        <dbReference type="ARBA" id="ARBA00022989"/>
    </source>
</evidence>
<dbReference type="eggNOG" id="KOG0223">
    <property type="taxonomic scope" value="Eukaryota"/>
</dbReference>
<reference evidence="10" key="1">
    <citation type="submission" date="2020-05" db="UniProtKB">
        <authorList>
            <consortium name="EnsemblMetazoa"/>
        </authorList>
    </citation>
    <scope>IDENTIFICATION</scope>
    <source>
        <strain evidence="10">Aabys</strain>
    </source>
</reference>
<evidence type="ECO:0000313" key="11">
    <source>
        <dbReference type="Proteomes" id="UP001652621"/>
    </source>
</evidence>
<dbReference type="NCBIfam" id="TIGR00861">
    <property type="entry name" value="MIP"/>
    <property type="match status" value="1"/>
</dbReference>
<dbReference type="VEuPathDB" id="VectorBase:MDOMA2_015655"/>
<dbReference type="Gene3D" id="1.20.1080.10">
    <property type="entry name" value="Glycerol uptake facilitator protein"/>
    <property type="match status" value="1"/>
</dbReference>
<keyword evidence="5 8" id="KW-0812">Transmembrane</keyword>
<feature type="transmembrane region" description="Helical" evidence="9">
    <location>
        <begin position="211"/>
        <end position="231"/>
    </location>
</feature>
<evidence type="ECO:0000256" key="5">
    <source>
        <dbReference type="ARBA" id="ARBA00022692"/>
    </source>
</evidence>
<evidence type="ECO:0000313" key="10">
    <source>
        <dbReference type="EnsemblMetazoa" id="MDOA010740-PA"/>
    </source>
</evidence>
<keyword evidence="7 9" id="KW-0472">Membrane</keyword>
<dbReference type="InterPro" id="IPR023271">
    <property type="entry name" value="Aquaporin-like"/>
</dbReference>
<gene>
    <name evidence="10" type="primary">101901799</name>
    <name evidence="12" type="synonym">LOC101901799</name>
</gene>
<dbReference type="Pfam" id="PF00230">
    <property type="entry name" value="MIP"/>
    <property type="match status" value="1"/>
</dbReference>
<dbReference type="GeneID" id="101901799"/>
<dbReference type="InterPro" id="IPR022357">
    <property type="entry name" value="MIP_CS"/>
</dbReference>
<evidence type="ECO:0000256" key="4">
    <source>
        <dbReference type="ARBA" id="ARBA00022475"/>
    </source>
</evidence>
<organism evidence="10">
    <name type="scientific">Musca domestica</name>
    <name type="common">House fly</name>
    <dbReference type="NCBI Taxonomy" id="7370"/>
    <lineage>
        <taxon>Eukaryota</taxon>
        <taxon>Metazoa</taxon>
        <taxon>Ecdysozoa</taxon>
        <taxon>Arthropoda</taxon>
        <taxon>Hexapoda</taxon>
        <taxon>Insecta</taxon>
        <taxon>Pterygota</taxon>
        <taxon>Neoptera</taxon>
        <taxon>Endopterygota</taxon>
        <taxon>Diptera</taxon>
        <taxon>Brachycera</taxon>
        <taxon>Muscomorpha</taxon>
        <taxon>Muscoidea</taxon>
        <taxon>Muscidae</taxon>
        <taxon>Musca</taxon>
    </lineage>
</organism>
<evidence type="ECO:0000256" key="9">
    <source>
        <dbReference type="SAM" id="Phobius"/>
    </source>
</evidence>
<sequence length="267" mass="29267">MSTPAPKYSFGFEELQSKDHRLWKSILAEFVGNFILNFFAIGACTQPEDGTFKAFSFGFSIFMAITIVGHLSGGHINPAVTIAMALAGRISLIRMVMYIVAQCMGSAAGTCVLKQLLDEAYHNGLGHTSLAENITELQGMGIEFVLGLLLVLTVFGACDPGKPDNRFIAPFSIGMAVTLGHLGTIRYTGTGMNPARAFGTAFATDRWESHWVYWAGPILGGIVACMIYSQFFEKPMPTPKPIEASDKYRIHAYEREMKKLEIGRDFS</sequence>
<dbReference type="PROSITE" id="PS00221">
    <property type="entry name" value="MIP"/>
    <property type="match status" value="1"/>
</dbReference>
<keyword evidence="11" id="KW-1185">Reference proteome</keyword>
<evidence type="ECO:0000256" key="2">
    <source>
        <dbReference type="ARBA" id="ARBA00006175"/>
    </source>
</evidence>
<feature type="transmembrane region" description="Helical" evidence="9">
    <location>
        <begin position="137"/>
        <end position="155"/>
    </location>
</feature>
<keyword evidence="3 8" id="KW-0813">Transport</keyword>
<dbReference type="KEGG" id="mde:101901799"/>
<dbReference type="VEuPathDB" id="VectorBase:MDOA010740"/>
<dbReference type="STRING" id="7370.A0A1I8N233"/>
<evidence type="ECO:0000313" key="12">
    <source>
        <dbReference type="RefSeq" id="XP_005183592.1"/>
    </source>
</evidence>